<evidence type="ECO:0000313" key="2">
    <source>
        <dbReference type="EMBL" id="KAH9379908.1"/>
    </source>
</evidence>
<dbReference type="Proteomes" id="UP000821853">
    <property type="component" value="Chromosome 8"/>
</dbReference>
<accession>A0A9J6GZK7</accession>
<reference evidence="2 3" key="1">
    <citation type="journal article" date="2020" name="Cell">
        <title>Large-Scale Comparative Analyses of Tick Genomes Elucidate Their Genetic Diversity and Vector Capacities.</title>
        <authorList>
            <consortium name="Tick Genome and Microbiome Consortium (TIGMIC)"/>
            <person name="Jia N."/>
            <person name="Wang J."/>
            <person name="Shi W."/>
            <person name="Du L."/>
            <person name="Sun Y."/>
            <person name="Zhan W."/>
            <person name="Jiang J.F."/>
            <person name="Wang Q."/>
            <person name="Zhang B."/>
            <person name="Ji P."/>
            <person name="Bell-Sakyi L."/>
            <person name="Cui X.M."/>
            <person name="Yuan T.T."/>
            <person name="Jiang B.G."/>
            <person name="Yang W.F."/>
            <person name="Lam T.T."/>
            <person name="Chang Q.C."/>
            <person name="Ding S.J."/>
            <person name="Wang X.J."/>
            <person name="Zhu J.G."/>
            <person name="Ruan X.D."/>
            <person name="Zhao L."/>
            <person name="Wei J.T."/>
            <person name="Ye R.Z."/>
            <person name="Que T.C."/>
            <person name="Du C.H."/>
            <person name="Zhou Y.H."/>
            <person name="Cheng J.X."/>
            <person name="Dai P.F."/>
            <person name="Guo W.B."/>
            <person name="Han X.H."/>
            <person name="Huang E.J."/>
            <person name="Li L.F."/>
            <person name="Wei W."/>
            <person name="Gao Y.C."/>
            <person name="Liu J.Z."/>
            <person name="Shao H.Z."/>
            <person name="Wang X."/>
            <person name="Wang C.C."/>
            <person name="Yang T.C."/>
            <person name="Huo Q.B."/>
            <person name="Li W."/>
            <person name="Chen H.Y."/>
            <person name="Chen S.E."/>
            <person name="Zhou L.G."/>
            <person name="Ni X.B."/>
            <person name="Tian J.H."/>
            <person name="Sheng Y."/>
            <person name="Liu T."/>
            <person name="Pan Y.S."/>
            <person name="Xia L.Y."/>
            <person name="Li J."/>
            <person name="Zhao F."/>
            <person name="Cao W.C."/>
        </authorList>
    </citation>
    <scope>NUCLEOTIDE SEQUENCE [LARGE SCALE GENOMIC DNA]</scope>
    <source>
        <strain evidence="2">HaeL-2018</strain>
    </source>
</reference>
<dbReference type="AlphaFoldDB" id="A0A9J6GZK7"/>
<evidence type="ECO:0000313" key="3">
    <source>
        <dbReference type="Proteomes" id="UP000821853"/>
    </source>
</evidence>
<dbReference type="GO" id="GO:0016705">
    <property type="term" value="F:oxidoreductase activity, acting on paired donors, with incorporation or reduction of molecular oxygen"/>
    <property type="evidence" value="ECO:0007669"/>
    <property type="project" value="InterPro"/>
</dbReference>
<evidence type="ECO:0000256" key="1">
    <source>
        <dbReference type="ARBA" id="ARBA00023033"/>
    </source>
</evidence>
<protein>
    <submittedName>
        <fullName evidence="2">Uncharacterized protein</fullName>
    </submittedName>
</protein>
<dbReference type="OrthoDB" id="6486579at2759"/>
<dbReference type="GO" id="GO:0020037">
    <property type="term" value="F:heme binding"/>
    <property type="evidence" value="ECO:0007669"/>
    <property type="project" value="InterPro"/>
</dbReference>
<dbReference type="GO" id="GO:0004497">
    <property type="term" value="F:monooxygenase activity"/>
    <property type="evidence" value="ECO:0007669"/>
    <property type="project" value="UniProtKB-KW"/>
</dbReference>
<dbReference type="VEuPathDB" id="VectorBase:HLOH_064557"/>
<name>A0A9J6GZK7_HAELO</name>
<keyword evidence="1" id="KW-0560">Oxidoreductase</keyword>
<gene>
    <name evidence="2" type="ORF">HPB48_000996</name>
</gene>
<organism evidence="2 3">
    <name type="scientific">Haemaphysalis longicornis</name>
    <name type="common">Bush tick</name>
    <dbReference type="NCBI Taxonomy" id="44386"/>
    <lineage>
        <taxon>Eukaryota</taxon>
        <taxon>Metazoa</taxon>
        <taxon>Ecdysozoa</taxon>
        <taxon>Arthropoda</taxon>
        <taxon>Chelicerata</taxon>
        <taxon>Arachnida</taxon>
        <taxon>Acari</taxon>
        <taxon>Parasitiformes</taxon>
        <taxon>Ixodida</taxon>
        <taxon>Ixodoidea</taxon>
        <taxon>Ixodidae</taxon>
        <taxon>Haemaphysalinae</taxon>
        <taxon>Haemaphysalis</taxon>
    </lineage>
</organism>
<dbReference type="EMBL" id="JABSTR010000010">
    <property type="protein sequence ID" value="KAH9379908.1"/>
    <property type="molecule type" value="Genomic_DNA"/>
</dbReference>
<dbReference type="InterPro" id="IPR036396">
    <property type="entry name" value="Cyt_P450_sf"/>
</dbReference>
<comment type="caution">
    <text evidence="2">The sequence shown here is derived from an EMBL/GenBank/DDBJ whole genome shotgun (WGS) entry which is preliminary data.</text>
</comment>
<sequence length="92" mass="10713">MQVNGAPNIMDPLLQPSVSNNITALVFGRRFPYEHPTRKFLDDRNHKLSKEFETGTHYVFFPQWLFKLSNLLPSSGSRRVKAIFEDMGNFIR</sequence>
<dbReference type="Gene3D" id="1.10.630.10">
    <property type="entry name" value="Cytochrome P450"/>
    <property type="match status" value="1"/>
</dbReference>
<keyword evidence="3" id="KW-1185">Reference proteome</keyword>
<proteinExistence type="predicted"/>
<dbReference type="OMA" id="TGTHYVF"/>
<keyword evidence="1" id="KW-0503">Monooxygenase</keyword>
<dbReference type="GO" id="GO:0005506">
    <property type="term" value="F:iron ion binding"/>
    <property type="evidence" value="ECO:0007669"/>
    <property type="project" value="InterPro"/>
</dbReference>